<dbReference type="InterPro" id="IPR012334">
    <property type="entry name" value="Pectin_lyas_fold"/>
</dbReference>
<protein>
    <submittedName>
        <fullName evidence="1">Pectate lyase</fullName>
    </submittedName>
</protein>
<comment type="caution">
    <text evidence="1">The sequence shown here is derived from an EMBL/GenBank/DDBJ whole genome shotgun (WGS) entry which is preliminary data.</text>
</comment>
<evidence type="ECO:0000313" key="1">
    <source>
        <dbReference type="EMBL" id="NJP35444.1"/>
    </source>
</evidence>
<keyword evidence="1" id="KW-0456">Lyase</keyword>
<organism evidence="1 2">
    <name type="scientific">Micromonospora thermarum</name>
    <dbReference type="NCBI Taxonomy" id="2720024"/>
    <lineage>
        <taxon>Bacteria</taxon>
        <taxon>Bacillati</taxon>
        <taxon>Actinomycetota</taxon>
        <taxon>Actinomycetes</taxon>
        <taxon>Micromonosporales</taxon>
        <taxon>Micromonosporaceae</taxon>
        <taxon>Micromonospora</taxon>
    </lineage>
</organism>
<sequence>MDNVTATSTGALAGINTNWGGGARFTRITVLDDPDRETRICVKYRGVPKGDEPVEIGAGAGGVSCIYSPSDITWR</sequence>
<dbReference type="GO" id="GO:0016829">
    <property type="term" value="F:lyase activity"/>
    <property type="evidence" value="ECO:0007669"/>
    <property type="project" value="UniProtKB-KW"/>
</dbReference>
<accession>A0ABX0ZEN7</accession>
<proteinExistence type="predicted"/>
<dbReference type="Gene3D" id="2.160.20.10">
    <property type="entry name" value="Single-stranded right-handed beta-helix, Pectin lyase-like"/>
    <property type="match status" value="1"/>
</dbReference>
<dbReference type="Proteomes" id="UP000783871">
    <property type="component" value="Unassembled WGS sequence"/>
</dbReference>
<keyword evidence="2" id="KW-1185">Reference proteome</keyword>
<evidence type="ECO:0000313" key="2">
    <source>
        <dbReference type="Proteomes" id="UP000783871"/>
    </source>
</evidence>
<dbReference type="EMBL" id="JAATEO010000042">
    <property type="protein sequence ID" value="NJP35444.1"/>
    <property type="molecule type" value="Genomic_DNA"/>
</dbReference>
<reference evidence="1 2" key="1">
    <citation type="submission" date="2020-03" db="EMBL/GenBank/DDBJ databases">
        <title>WGS of actinomycetes isolated from Thailand.</title>
        <authorList>
            <person name="Thawai C."/>
        </authorList>
    </citation>
    <scope>NUCLEOTIDE SEQUENCE [LARGE SCALE GENOMIC DNA]</scope>
    <source>
        <strain evidence="1 2">HSS6-12</strain>
    </source>
</reference>
<name>A0ABX0ZEN7_9ACTN</name>
<gene>
    <name evidence="1" type="ORF">HCJ94_26620</name>
</gene>